<gene>
    <name evidence="13" type="primary">nth</name>
    <name evidence="15" type="ordered locus">Aboo_0366</name>
</gene>
<dbReference type="STRING" id="439481.Aboo_0366"/>
<keyword evidence="4 13" id="KW-0227">DNA damage</keyword>
<dbReference type="GO" id="GO:0046872">
    <property type="term" value="F:metal ion binding"/>
    <property type="evidence" value="ECO:0007669"/>
    <property type="project" value="UniProtKB-KW"/>
</dbReference>
<dbReference type="EC" id="4.2.99.18" evidence="13"/>
<dbReference type="InterPro" id="IPR011257">
    <property type="entry name" value="DNA_glycosylase"/>
</dbReference>
<dbReference type="InterPro" id="IPR000445">
    <property type="entry name" value="HhH_motif"/>
</dbReference>
<dbReference type="GO" id="GO:0140078">
    <property type="term" value="F:class I DNA-(apurinic or apyrimidinic site) endonuclease activity"/>
    <property type="evidence" value="ECO:0007669"/>
    <property type="project" value="UniProtKB-EC"/>
</dbReference>
<dbReference type="OrthoDB" id="84708at2157"/>
<evidence type="ECO:0000256" key="13">
    <source>
        <dbReference type="HAMAP-Rule" id="MF_00942"/>
    </source>
</evidence>
<dbReference type="CDD" id="cd00056">
    <property type="entry name" value="ENDO3c"/>
    <property type="match status" value="1"/>
</dbReference>
<keyword evidence="3 13" id="KW-0479">Metal-binding</keyword>
<dbReference type="Gene3D" id="1.10.340.30">
    <property type="entry name" value="Hypothetical protein, domain 2"/>
    <property type="match status" value="1"/>
</dbReference>
<evidence type="ECO:0000256" key="3">
    <source>
        <dbReference type="ARBA" id="ARBA00022723"/>
    </source>
</evidence>
<dbReference type="Gene3D" id="1.10.1670.10">
    <property type="entry name" value="Helix-hairpin-Helix base-excision DNA repair enzymes (C-terminal)"/>
    <property type="match status" value="1"/>
</dbReference>
<evidence type="ECO:0000256" key="1">
    <source>
        <dbReference type="ARBA" id="ARBA00008343"/>
    </source>
</evidence>
<evidence type="ECO:0000256" key="11">
    <source>
        <dbReference type="ARBA" id="ARBA00023295"/>
    </source>
</evidence>
<keyword evidence="9 13" id="KW-0234">DNA repair</keyword>
<dbReference type="HOGENOM" id="CLU_012862_3_4_2"/>
<organism evidence="15 16">
    <name type="scientific">Aciduliprofundum boonei (strain DSM 19572 / T469)</name>
    <dbReference type="NCBI Taxonomy" id="439481"/>
    <lineage>
        <taxon>Archaea</taxon>
        <taxon>Methanobacteriati</taxon>
        <taxon>Thermoplasmatota</taxon>
        <taxon>DHVE2 group</taxon>
        <taxon>Candidatus Aciduliprofundum</taxon>
    </lineage>
</organism>
<comment type="cofactor">
    <cofactor evidence="13">
        <name>[4Fe-4S] cluster</name>
        <dbReference type="ChEBI" id="CHEBI:49883"/>
    </cofactor>
    <text evidence="13">Binds 1 [4Fe-4S] cluster.</text>
</comment>
<dbReference type="Pfam" id="PF00633">
    <property type="entry name" value="HHH"/>
    <property type="match status" value="1"/>
</dbReference>
<keyword evidence="5 13" id="KW-0378">Hydrolase</keyword>
<dbReference type="eggNOG" id="arCOG00459">
    <property type="taxonomic scope" value="Archaea"/>
</dbReference>
<comment type="catalytic activity">
    <reaction evidence="12">
        <text>Hydrolyzes mismatched double-stranded DNA and polynucleotides, releasing free thymine.</text>
        <dbReference type="EC" id="3.2.2.29"/>
    </reaction>
</comment>
<dbReference type="SMART" id="SM00525">
    <property type="entry name" value="FES"/>
    <property type="match status" value="1"/>
</dbReference>
<name>B5IDU6_ACIB4</name>
<evidence type="ECO:0000256" key="5">
    <source>
        <dbReference type="ARBA" id="ARBA00022801"/>
    </source>
</evidence>
<dbReference type="GO" id="GO:0006285">
    <property type="term" value="P:base-excision repair, AP site formation"/>
    <property type="evidence" value="ECO:0007669"/>
    <property type="project" value="TreeGrafter"/>
</dbReference>
<evidence type="ECO:0000256" key="12">
    <source>
        <dbReference type="ARBA" id="ARBA00052915"/>
    </source>
</evidence>
<dbReference type="RefSeq" id="WP_008084502.1">
    <property type="nucleotide sequence ID" value="NC_013926.1"/>
</dbReference>
<keyword evidence="2 13" id="KW-0004">4Fe-4S</keyword>
<protein>
    <recommendedName>
        <fullName evidence="13">Endonuclease III</fullName>
        <ecNumber evidence="13">4.2.99.18</ecNumber>
    </recommendedName>
    <alternativeName>
        <fullName evidence="13">DNA-(apurinic or apyrimidinic site) lyase</fullName>
    </alternativeName>
</protein>
<feature type="binding site" evidence="13">
    <location>
        <position position="196"/>
    </location>
    <ligand>
        <name>[4Fe-4S] cluster</name>
        <dbReference type="ChEBI" id="CHEBI:49883"/>
    </ligand>
</feature>
<dbReference type="InterPro" id="IPR023170">
    <property type="entry name" value="HhH_base_excis_C"/>
</dbReference>
<dbReference type="FunFam" id="1.10.1670.10:FF:000001">
    <property type="entry name" value="Endonuclease III"/>
    <property type="match status" value="1"/>
</dbReference>
<evidence type="ECO:0000256" key="4">
    <source>
        <dbReference type="ARBA" id="ARBA00022763"/>
    </source>
</evidence>
<evidence type="ECO:0000256" key="2">
    <source>
        <dbReference type="ARBA" id="ARBA00022485"/>
    </source>
</evidence>
<comment type="catalytic activity">
    <reaction evidence="13">
        <text>2'-deoxyribonucleotide-(2'-deoxyribose 5'-phosphate)-2'-deoxyribonucleotide-DNA = a 3'-end 2'-deoxyribonucleotide-(2,3-dehydro-2,3-deoxyribose 5'-phosphate)-DNA + a 5'-end 5'-phospho-2'-deoxyribonucleoside-DNA + H(+)</text>
        <dbReference type="Rhea" id="RHEA:66592"/>
        <dbReference type="Rhea" id="RHEA-COMP:13180"/>
        <dbReference type="Rhea" id="RHEA-COMP:16897"/>
        <dbReference type="Rhea" id="RHEA-COMP:17067"/>
        <dbReference type="ChEBI" id="CHEBI:15378"/>
        <dbReference type="ChEBI" id="CHEBI:136412"/>
        <dbReference type="ChEBI" id="CHEBI:157695"/>
        <dbReference type="ChEBI" id="CHEBI:167181"/>
        <dbReference type="EC" id="4.2.99.18"/>
    </reaction>
</comment>
<proteinExistence type="inferred from homology"/>
<dbReference type="SUPFAM" id="SSF48150">
    <property type="entry name" value="DNA-glycosylase"/>
    <property type="match status" value="1"/>
</dbReference>
<reference evidence="15" key="1">
    <citation type="submission" date="2010-02" db="EMBL/GenBank/DDBJ databases">
        <title>Complete sequence of Aciduliprofundum boonei T469.</title>
        <authorList>
            <consortium name="US DOE Joint Genome Institute"/>
            <person name="Lucas S."/>
            <person name="Copeland A."/>
            <person name="Lapidus A."/>
            <person name="Cheng J.-F."/>
            <person name="Bruce D."/>
            <person name="Goodwin L."/>
            <person name="Pitluck S."/>
            <person name="Saunders E."/>
            <person name="Detter J.C."/>
            <person name="Han C."/>
            <person name="Tapia R."/>
            <person name="Land M."/>
            <person name="Hauser L."/>
            <person name="Kyrpides N."/>
            <person name="Mikhailova N."/>
            <person name="Flores G."/>
            <person name="Reysenbach A.-L."/>
            <person name="Woyke T."/>
        </authorList>
    </citation>
    <scope>NUCLEOTIDE SEQUENCE</scope>
    <source>
        <strain evidence="15">T469</strain>
    </source>
</reference>
<accession>B5IDU6</accession>
<keyword evidence="10 13" id="KW-0456">Lyase</keyword>
<feature type="binding site" evidence="13">
    <location>
        <position position="193"/>
    </location>
    <ligand>
        <name>[4Fe-4S] cluster</name>
        <dbReference type="ChEBI" id="CHEBI:49883"/>
    </ligand>
</feature>
<dbReference type="SMART" id="SM00478">
    <property type="entry name" value="ENDO3c"/>
    <property type="match status" value="1"/>
</dbReference>
<dbReference type="HAMAP" id="MF_00942">
    <property type="entry name" value="Nth"/>
    <property type="match status" value="1"/>
</dbReference>
<evidence type="ECO:0000256" key="9">
    <source>
        <dbReference type="ARBA" id="ARBA00023204"/>
    </source>
</evidence>
<dbReference type="Proteomes" id="UP000001400">
    <property type="component" value="Chromosome"/>
</dbReference>
<comment type="similarity">
    <text evidence="1 13">Belongs to the Nth/MutY family.</text>
</comment>
<evidence type="ECO:0000313" key="15">
    <source>
        <dbReference type="EMBL" id="ADD08177.1"/>
    </source>
</evidence>
<dbReference type="AlphaFoldDB" id="B5IDU6"/>
<dbReference type="GO" id="GO:0006289">
    <property type="term" value="P:nucleotide-excision repair"/>
    <property type="evidence" value="ECO:0007669"/>
    <property type="project" value="TreeGrafter"/>
</dbReference>
<evidence type="ECO:0000256" key="8">
    <source>
        <dbReference type="ARBA" id="ARBA00023125"/>
    </source>
</evidence>
<evidence type="ECO:0000259" key="14">
    <source>
        <dbReference type="SMART" id="SM00478"/>
    </source>
</evidence>
<evidence type="ECO:0000313" key="16">
    <source>
        <dbReference type="Proteomes" id="UP000001400"/>
    </source>
</evidence>
<keyword evidence="7 13" id="KW-0411">Iron-sulfur</keyword>
<keyword evidence="8 13" id="KW-0238">DNA-binding</keyword>
<evidence type="ECO:0000256" key="10">
    <source>
        <dbReference type="ARBA" id="ARBA00023239"/>
    </source>
</evidence>
<dbReference type="PANTHER" id="PTHR43286">
    <property type="entry name" value="ENDONUCLEASE III-LIKE PROTEIN 1"/>
    <property type="match status" value="1"/>
</dbReference>
<dbReference type="FunFam" id="1.10.340.30:FF:000001">
    <property type="entry name" value="Endonuclease III"/>
    <property type="match status" value="1"/>
</dbReference>
<dbReference type="GO" id="GO:0000703">
    <property type="term" value="F:oxidized pyrimidine nucleobase lesion DNA N-glycosylase activity"/>
    <property type="evidence" value="ECO:0007669"/>
    <property type="project" value="TreeGrafter"/>
</dbReference>
<dbReference type="PIRSF" id="PIRSF001435">
    <property type="entry name" value="Nth"/>
    <property type="match status" value="1"/>
</dbReference>
<feature type="binding site" evidence="13">
    <location>
        <position position="186"/>
    </location>
    <ligand>
        <name>[4Fe-4S] cluster</name>
        <dbReference type="ChEBI" id="CHEBI:49883"/>
    </ligand>
</feature>
<dbReference type="InterPro" id="IPR005759">
    <property type="entry name" value="Nth"/>
</dbReference>
<dbReference type="InterPro" id="IPR003265">
    <property type="entry name" value="HhH-GPD_domain"/>
</dbReference>
<dbReference type="GO" id="GO:0141016">
    <property type="term" value="F:G/T mismatch-specific thymine-DNA glycosylase activity"/>
    <property type="evidence" value="ECO:0007669"/>
    <property type="project" value="UniProtKB-EC"/>
</dbReference>
<dbReference type="Pfam" id="PF00730">
    <property type="entry name" value="HhH-GPD"/>
    <property type="match status" value="1"/>
</dbReference>
<keyword evidence="11 13" id="KW-0326">Glycosidase</keyword>
<keyword evidence="6 13" id="KW-0408">Iron</keyword>
<feature type="binding site" evidence="13">
    <location>
        <position position="202"/>
    </location>
    <ligand>
        <name>[4Fe-4S] cluster</name>
        <dbReference type="ChEBI" id="CHEBI:49883"/>
    </ligand>
</feature>
<dbReference type="GO" id="GO:0003677">
    <property type="term" value="F:DNA binding"/>
    <property type="evidence" value="ECO:0007669"/>
    <property type="project" value="UniProtKB-UniRule"/>
</dbReference>
<dbReference type="KEGG" id="abi:Aboo_0366"/>
<evidence type="ECO:0000256" key="7">
    <source>
        <dbReference type="ARBA" id="ARBA00023014"/>
    </source>
</evidence>
<dbReference type="GO" id="GO:0051539">
    <property type="term" value="F:4 iron, 4 sulfur cluster binding"/>
    <property type="evidence" value="ECO:0007669"/>
    <property type="project" value="UniProtKB-UniRule"/>
</dbReference>
<keyword evidence="16" id="KW-1185">Reference proteome</keyword>
<dbReference type="PANTHER" id="PTHR43286:SF1">
    <property type="entry name" value="ENDONUCLEASE III-LIKE PROTEIN 1"/>
    <property type="match status" value="1"/>
</dbReference>
<comment type="function">
    <text evidence="13">DNA repair enzyme that has both DNA N-glycosylase activity and AP-lyase activity. The DNA N-glycosylase activity releases various damaged pyrimidines from DNA by cleaving the N-glycosidic bond, leaving an AP (apurinic/apyrimidinic) site. The AP-lyase activity cleaves the phosphodiester bond 3' to the AP site by a beta-elimination, leaving a 3'-terminal unsaturated sugar and a product with a terminal 5'-phosphate.</text>
</comment>
<dbReference type="EMBL" id="CP001941">
    <property type="protein sequence ID" value="ADD08177.1"/>
    <property type="molecule type" value="Genomic_DNA"/>
</dbReference>
<dbReference type="InterPro" id="IPR003651">
    <property type="entry name" value="Endonuclease3_FeS-loop_motif"/>
</dbReference>
<evidence type="ECO:0000256" key="6">
    <source>
        <dbReference type="ARBA" id="ARBA00023004"/>
    </source>
</evidence>
<feature type="domain" description="HhH-GPD" evidence="14">
    <location>
        <begin position="37"/>
        <end position="184"/>
    </location>
</feature>
<dbReference type="GeneID" id="8827308"/>
<sequence>MVKDEDIGKVMEILRANVPPHPYKSREPFKVLIATVISQRTKDEVTYTVAEKLFGKYPLPRDLKNAPTDDIAHLIYPAGFYKQKAKKIKEIAKIIDEDYDGKVPDNLEELLKLPGVGRKTANIVLSRCYDKDVIAVDTHVHRISNRLGWVNTKTPEETERELMKVLLKKYWKDINELLVMFGRTICRPVAPKCDVCPIKKYCKYYKENKKG</sequence>